<keyword evidence="3" id="KW-1185">Reference proteome</keyword>
<reference evidence="2" key="1">
    <citation type="journal article" date="2019" name="bioRxiv">
        <title>The Genome of the Zebra Mussel, Dreissena polymorpha: A Resource for Invasive Species Research.</title>
        <authorList>
            <person name="McCartney M.A."/>
            <person name="Auch B."/>
            <person name="Kono T."/>
            <person name="Mallez S."/>
            <person name="Zhang Y."/>
            <person name="Obille A."/>
            <person name="Becker A."/>
            <person name="Abrahante J.E."/>
            <person name="Garbe J."/>
            <person name="Badalamenti J.P."/>
            <person name="Herman A."/>
            <person name="Mangelson H."/>
            <person name="Liachko I."/>
            <person name="Sullivan S."/>
            <person name="Sone E.D."/>
            <person name="Koren S."/>
            <person name="Silverstein K.A.T."/>
            <person name="Beckman K.B."/>
            <person name="Gohl D.M."/>
        </authorList>
    </citation>
    <scope>NUCLEOTIDE SEQUENCE</scope>
    <source>
        <strain evidence="2">Duluth1</strain>
        <tissue evidence="2">Whole animal</tissue>
    </source>
</reference>
<evidence type="ECO:0000256" key="1">
    <source>
        <dbReference type="SAM" id="MobiDB-lite"/>
    </source>
</evidence>
<name>A0A9D4MRW6_DREPO</name>
<sequence>MEVVETEQWLIGRSLNSSDGTQEASDEPVDASNGEPLDASGDMPHVSMGSTKYDRSRTEDCMSNVMRFHLHISDPESAIQSDRSLKI</sequence>
<dbReference type="Proteomes" id="UP000828390">
    <property type="component" value="Unassembled WGS sequence"/>
</dbReference>
<comment type="caution">
    <text evidence="2">The sequence shown here is derived from an EMBL/GenBank/DDBJ whole genome shotgun (WGS) entry which is preliminary data.</text>
</comment>
<dbReference type="AlphaFoldDB" id="A0A9D4MRW6"/>
<gene>
    <name evidence="2" type="ORF">DPMN_004535</name>
</gene>
<accession>A0A9D4MRW6</accession>
<evidence type="ECO:0000313" key="3">
    <source>
        <dbReference type="Proteomes" id="UP000828390"/>
    </source>
</evidence>
<protein>
    <submittedName>
        <fullName evidence="2">Uncharacterized protein</fullName>
    </submittedName>
</protein>
<proteinExistence type="predicted"/>
<feature type="region of interest" description="Disordered" evidence="1">
    <location>
        <begin position="1"/>
        <end position="57"/>
    </location>
</feature>
<evidence type="ECO:0000313" key="2">
    <source>
        <dbReference type="EMBL" id="KAH3880616.1"/>
    </source>
</evidence>
<dbReference type="EMBL" id="JAIWYP010000001">
    <property type="protein sequence ID" value="KAH3880616.1"/>
    <property type="molecule type" value="Genomic_DNA"/>
</dbReference>
<organism evidence="2 3">
    <name type="scientific">Dreissena polymorpha</name>
    <name type="common">Zebra mussel</name>
    <name type="synonym">Mytilus polymorpha</name>
    <dbReference type="NCBI Taxonomy" id="45954"/>
    <lineage>
        <taxon>Eukaryota</taxon>
        <taxon>Metazoa</taxon>
        <taxon>Spiralia</taxon>
        <taxon>Lophotrochozoa</taxon>
        <taxon>Mollusca</taxon>
        <taxon>Bivalvia</taxon>
        <taxon>Autobranchia</taxon>
        <taxon>Heteroconchia</taxon>
        <taxon>Euheterodonta</taxon>
        <taxon>Imparidentia</taxon>
        <taxon>Neoheterodontei</taxon>
        <taxon>Myida</taxon>
        <taxon>Dreissenoidea</taxon>
        <taxon>Dreissenidae</taxon>
        <taxon>Dreissena</taxon>
    </lineage>
</organism>
<feature type="compositionally biased region" description="Polar residues" evidence="1">
    <location>
        <begin position="14"/>
        <end position="23"/>
    </location>
</feature>
<reference evidence="2" key="2">
    <citation type="submission" date="2020-11" db="EMBL/GenBank/DDBJ databases">
        <authorList>
            <person name="McCartney M.A."/>
            <person name="Auch B."/>
            <person name="Kono T."/>
            <person name="Mallez S."/>
            <person name="Becker A."/>
            <person name="Gohl D.M."/>
            <person name="Silverstein K.A.T."/>
            <person name="Koren S."/>
            <person name="Bechman K.B."/>
            <person name="Herman A."/>
            <person name="Abrahante J.E."/>
            <person name="Garbe J."/>
        </authorList>
    </citation>
    <scope>NUCLEOTIDE SEQUENCE</scope>
    <source>
        <strain evidence="2">Duluth1</strain>
        <tissue evidence="2">Whole animal</tissue>
    </source>
</reference>